<evidence type="ECO:0000256" key="8">
    <source>
        <dbReference type="SAM" id="SignalP"/>
    </source>
</evidence>
<sequence>MIRPSVVFLLVLSLSLQLTAADQCSGGSNIFTEIQENSPNGSFIANLTAFGDPVTTSVRLCLSGTQADWFYLEGKTVRLNVSTGKPLDREALESPVLMVTLTCSEEGVAKAQYRIIVQVLNENDNRPTFLESSIMARNISELAELDSVVFTAQAEDKDGDTLMYVLDNTMADAKYFRIDMPNSGKLVLARTLDYETKQELDFVIYVVEMNTKERYNSSARIHISVLDGDDQYPQFLPCKLLTHEGTDVCMNPTYTANITEGDLQIIPLELTPGPIYAEDGDRGLMAAVTYSILSDTELFQIDNITGAFVQLKPVESSRSTPSVALRVLVSQVNDMRKYSITDVFIKVLAANRHPPRFSASRYQGYIQEDQNLAALVTTYSGRVLCLNASDEDFNNGSNPKIQFSLKQQSNHTELFQIMQNGLLLARVNRLCALEQYFLLVIARDEESGETTNCTISVEVLRPGQAAPPDPAEPLRGPSLPDLAVLSSGLGALALLTICVLFLIVRAVKARHRHQQSMGQASLAIEKHPSVVNSSKSATSMGELYFQNEGYSELADESKDSPANSAAKQLTPDIKEQRTEMVKAHSVSSATGKTDCAPGNQVKHVPILAVTPVENESASRSILTNGKTGERSGGRTVWFEDVGSSEVRLPSPQQRTQEKQVTVQILQETKDEHSPIGSEEKLTQTQAIVESEGSRHFPDTNIQTEIVTVEKHNKVSENEKAKIGTDKDEIKSKDDTEEVNAIDVDLQTMATPDHSGEQLQVLLPVLEETNEEILDDTTSQKDHPAESQAPCHGSEVITPGSLMQLLEDSIEC</sequence>
<dbReference type="SMART" id="SM00112">
    <property type="entry name" value="CA"/>
    <property type="match status" value="4"/>
</dbReference>
<organism evidence="10 11">
    <name type="scientific">Pleurodeles waltl</name>
    <name type="common">Iberian ribbed newt</name>
    <dbReference type="NCBI Taxonomy" id="8319"/>
    <lineage>
        <taxon>Eukaryota</taxon>
        <taxon>Metazoa</taxon>
        <taxon>Chordata</taxon>
        <taxon>Craniata</taxon>
        <taxon>Vertebrata</taxon>
        <taxon>Euteleostomi</taxon>
        <taxon>Amphibia</taxon>
        <taxon>Batrachia</taxon>
        <taxon>Caudata</taxon>
        <taxon>Salamandroidea</taxon>
        <taxon>Salamandridae</taxon>
        <taxon>Pleurodelinae</taxon>
        <taxon>Pleurodeles</taxon>
    </lineage>
</organism>
<evidence type="ECO:0000313" key="11">
    <source>
        <dbReference type="Proteomes" id="UP001066276"/>
    </source>
</evidence>
<keyword evidence="2" id="KW-0677">Repeat</keyword>
<dbReference type="PRINTS" id="PR00205">
    <property type="entry name" value="CADHERIN"/>
</dbReference>
<evidence type="ECO:0000256" key="5">
    <source>
        <dbReference type="PROSITE-ProRule" id="PRU00043"/>
    </source>
</evidence>
<keyword evidence="4 7" id="KW-0472">Membrane</keyword>
<dbReference type="PANTHER" id="PTHR24027">
    <property type="entry name" value="CADHERIN-23"/>
    <property type="match status" value="1"/>
</dbReference>
<comment type="subcellular location">
    <subcellularLocation>
        <location evidence="1">Membrane</location>
    </subcellularLocation>
</comment>
<evidence type="ECO:0000256" key="7">
    <source>
        <dbReference type="SAM" id="Phobius"/>
    </source>
</evidence>
<keyword evidence="11" id="KW-1185">Reference proteome</keyword>
<evidence type="ECO:0000259" key="9">
    <source>
        <dbReference type="PROSITE" id="PS50268"/>
    </source>
</evidence>
<dbReference type="InterPro" id="IPR015919">
    <property type="entry name" value="Cadherin-like_sf"/>
</dbReference>
<dbReference type="GO" id="GO:0016477">
    <property type="term" value="P:cell migration"/>
    <property type="evidence" value="ECO:0007669"/>
    <property type="project" value="TreeGrafter"/>
</dbReference>
<evidence type="ECO:0000256" key="3">
    <source>
        <dbReference type="ARBA" id="ARBA00022837"/>
    </source>
</evidence>
<protein>
    <recommendedName>
        <fullName evidence="9">Cadherin domain-containing protein</fullName>
    </recommendedName>
</protein>
<feature type="signal peptide" evidence="8">
    <location>
        <begin position="1"/>
        <end position="21"/>
    </location>
</feature>
<accession>A0AAV7SEC2</accession>
<evidence type="ECO:0000313" key="10">
    <source>
        <dbReference type="EMBL" id="KAJ1162510.1"/>
    </source>
</evidence>
<dbReference type="InterPro" id="IPR002126">
    <property type="entry name" value="Cadherin-like_dom"/>
</dbReference>
<dbReference type="GO" id="GO:0045296">
    <property type="term" value="F:cadherin binding"/>
    <property type="evidence" value="ECO:0007669"/>
    <property type="project" value="TreeGrafter"/>
</dbReference>
<dbReference type="AlphaFoldDB" id="A0AAV7SEC2"/>
<dbReference type="GO" id="GO:0005509">
    <property type="term" value="F:calcium ion binding"/>
    <property type="evidence" value="ECO:0007669"/>
    <property type="project" value="UniProtKB-UniRule"/>
</dbReference>
<reference evidence="10" key="1">
    <citation type="journal article" date="2022" name="bioRxiv">
        <title>Sequencing and chromosome-scale assembly of the giantPleurodeles waltlgenome.</title>
        <authorList>
            <person name="Brown T."/>
            <person name="Elewa A."/>
            <person name="Iarovenko S."/>
            <person name="Subramanian E."/>
            <person name="Araus A.J."/>
            <person name="Petzold A."/>
            <person name="Susuki M."/>
            <person name="Suzuki K.-i.T."/>
            <person name="Hayashi T."/>
            <person name="Toyoda A."/>
            <person name="Oliveira C."/>
            <person name="Osipova E."/>
            <person name="Leigh N.D."/>
            <person name="Simon A."/>
            <person name="Yun M.H."/>
        </authorList>
    </citation>
    <scope>NUCLEOTIDE SEQUENCE</scope>
    <source>
        <strain evidence="10">20211129_DDA</strain>
        <tissue evidence="10">Liver</tissue>
    </source>
</reference>
<feature type="domain" description="Cadherin" evidence="9">
    <location>
        <begin position="131"/>
        <end position="235"/>
    </location>
</feature>
<feature type="region of interest" description="Disordered" evidence="6">
    <location>
        <begin position="773"/>
        <end position="793"/>
    </location>
</feature>
<feature type="domain" description="Cadherin" evidence="9">
    <location>
        <begin position="250"/>
        <end position="357"/>
    </location>
</feature>
<gene>
    <name evidence="10" type="ORF">NDU88_002978</name>
</gene>
<proteinExistence type="predicted"/>
<keyword evidence="3 5" id="KW-0106">Calcium</keyword>
<feature type="domain" description="Cadherin" evidence="9">
    <location>
        <begin position="358"/>
        <end position="470"/>
    </location>
</feature>
<evidence type="ECO:0000256" key="1">
    <source>
        <dbReference type="ARBA" id="ARBA00004370"/>
    </source>
</evidence>
<name>A0AAV7SEC2_PLEWA</name>
<evidence type="ECO:0000256" key="2">
    <source>
        <dbReference type="ARBA" id="ARBA00022737"/>
    </source>
</evidence>
<keyword evidence="7" id="KW-1133">Transmembrane helix</keyword>
<dbReference type="PANTHER" id="PTHR24027:SF431">
    <property type="entry name" value="CADHERIN-RELATED FAMILY MEMBER 5-LIKE ISOFORM X1"/>
    <property type="match status" value="1"/>
</dbReference>
<dbReference type="Gene3D" id="2.60.40.60">
    <property type="entry name" value="Cadherins"/>
    <property type="match status" value="4"/>
</dbReference>
<keyword evidence="8" id="KW-0732">Signal</keyword>
<dbReference type="GO" id="GO:0016342">
    <property type="term" value="C:catenin complex"/>
    <property type="evidence" value="ECO:0007669"/>
    <property type="project" value="TreeGrafter"/>
</dbReference>
<keyword evidence="7" id="KW-0812">Transmembrane</keyword>
<dbReference type="SUPFAM" id="SSF49313">
    <property type="entry name" value="Cadherin-like"/>
    <property type="match status" value="4"/>
</dbReference>
<evidence type="ECO:0000256" key="4">
    <source>
        <dbReference type="ARBA" id="ARBA00023136"/>
    </source>
</evidence>
<dbReference type="EMBL" id="JANPWB010000008">
    <property type="protein sequence ID" value="KAJ1162510.1"/>
    <property type="molecule type" value="Genomic_DNA"/>
</dbReference>
<dbReference type="InterPro" id="IPR039808">
    <property type="entry name" value="Cadherin"/>
</dbReference>
<evidence type="ECO:0000256" key="6">
    <source>
        <dbReference type="SAM" id="MobiDB-lite"/>
    </source>
</evidence>
<dbReference type="GO" id="GO:0008013">
    <property type="term" value="F:beta-catenin binding"/>
    <property type="evidence" value="ECO:0007669"/>
    <property type="project" value="TreeGrafter"/>
</dbReference>
<dbReference type="CDD" id="cd11304">
    <property type="entry name" value="Cadherin_repeat"/>
    <property type="match status" value="3"/>
</dbReference>
<dbReference type="Proteomes" id="UP001066276">
    <property type="component" value="Chromosome 4_2"/>
</dbReference>
<comment type="caution">
    <text evidence="10">The sequence shown here is derived from an EMBL/GenBank/DDBJ whole genome shotgun (WGS) entry which is preliminary data.</text>
</comment>
<dbReference type="GO" id="GO:0007156">
    <property type="term" value="P:homophilic cell adhesion via plasma membrane adhesion molecules"/>
    <property type="evidence" value="ECO:0007669"/>
    <property type="project" value="InterPro"/>
</dbReference>
<feature type="transmembrane region" description="Helical" evidence="7">
    <location>
        <begin position="482"/>
        <end position="507"/>
    </location>
</feature>
<dbReference type="PROSITE" id="PS50268">
    <property type="entry name" value="CADHERIN_2"/>
    <property type="match status" value="4"/>
</dbReference>
<feature type="domain" description="Cadherin" evidence="9">
    <location>
        <begin position="33"/>
        <end position="129"/>
    </location>
</feature>
<feature type="chain" id="PRO_5043653165" description="Cadherin domain-containing protein" evidence="8">
    <location>
        <begin position="22"/>
        <end position="811"/>
    </location>
</feature>